<dbReference type="Proteomes" id="UP000637578">
    <property type="component" value="Unassembled WGS sequence"/>
</dbReference>
<keyword evidence="1" id="KW-0812">Transmembrane</keyword>
<dbReference type="EMBL" id="BMMK01000002">
    <property type="protein sequence ID" value="GGM37679.1"/>
    <property type="molecule type" value="Genomic_DNA"/>
</dbReference>
<feature type="transmembrane region" description="Helical" evidence="1">
    <location>
        <begin position="25"/>
        <end position="51"/>
    </location>
</feature>
<protein>
    <submittedName>
        <fullName evidence="2">Uncharacterized protein</fullName>
    </submittedName>
</protein>
<evidence type="ECO:0000313" key="3">
    <source>
        <dbReference type="Proteomes" id="UP000637578"/>
    </source>
</evidence>
<feature type="transmembrane region" description="Helical" evidence="1">
    <location>
        <begin position="88"/>
        <end position="111"/>
    </location>
</feature>
<keyword evidence="1" id="KW-1133">Transmembrane helix</keyword>
<reference evidence="2" key="2">
    <citation type="submission" date="2020-09" db="EMBL/GenBank/DDBJ databases">
        <authorList>
            <person name="Sun Q."/>
            <person name="Zhou Y."/>
        </authorList>
    </citation>
    <scope>NUCLEOTIDE SEQUENCE</scope>
    <source>
        <strain evidence="2">CGMCC 4.5737</strain>
    </source>
</reference>
<sequence>MSLPGPADPGAEPVLERRWLRARPWLATALFGIPLAGLVATTLLAGLEWWFDPGAGWRWLPVAPALVVVWLNVLALRRERLLLDPAEWPVRASLYGLVQAVFGLLPAGWLATGRLGAGVWAVVAGVPVLGVAVAWWARRRLMSPLPPEVGGSGFTVRFPLRTQRMGRAVLGRDRLTWWVRESSEDRLASEDIPLLDVQAVRATVLPDDQPPRQWATSRAGEPLWAGPGPAVLLRTTTLGELLLPTDHALALADLTWRRRQLCRRLATAPAAPS</sequence>
<gene>
    <name evidence="2" type="ORF">GCM10012275_05880</name>
</gene>
<feature type="transmembrane region" description="Helical" evidence="1">
    <location>
        <begin position="117"/>
        <end position="137"/>
    </location>
</feature>
<reference evidence="2" key="1">
    <citation type="journal article" date="2014" name="Int. J. Syst. Evol. Microbiol.">
        <title>Complete genome sequence of Corynebacterium casei LMG S-19264T (=DSM 44701T), isolated from a smear-ripened cheese.</title>
        <authorList>
            <consortium name="US DOE Joint Genome Institute (JGI-PGF)"/>
            <person name="Walter F."/>
            <person name="Albersmeier A."/>
            <person name="Kalinowski J."/>
            <person name="Ruckert C."/>
        </authorList>
    </citation>
    <scope>NUCLEOTIDE SEQUENCE</scope>
    <source>
        <strain evidence="2">CGMCC 4.5737</strain>
    </source>
</reference>
<name>A0A8J3CAJ5_9PSEU</name>
<comment type="caution">
    <text evidence="2">The sequence shown here is derived from an EMBL/GenBank/DDBJ whole genome shotgun (WGS) entry which is preliminary data.</text>
</comment>
<proteinExistence type="predicted"/>
<evidence type="ECO:0000256" key="1">
    <source>
        <dbReference type="SAM" id="Phobius"/>
    </source>
</evidence>
<keyword evidence="1" id="KW-0472">Membrane</keyword>
<evidence type="ECO:0000313" key="2">
    <source>
        <dbReference type="EMBL" id="GGM37679.1"/>
    </source>
</evidence>
<feature type="transmembrane region" description="Helical" evidence="1">
    <location>
        <begin position="57"/>
        <end position="76"/>
    </location>
</feature>
<accession>A0A8J3CAJ5</accession>
<organism evidence="2 3">
    <name type="scientific">Longimycelium tulufanense</name>
    <dbReference type="NCBI Taxonomy" id="907463"/>
    <lineage>
        <taxon>Bacteria</taxon>
        <taxon>Bacillati</taxon>
        <taxon>Actinomycetota</taxon>
        <taxon>Actinomycetes</taxon>
        <taxon>Pseudonocardiales</taxon>
        <taxon>Pseudonocardiaceae</taxon>
        <taxon>Longimycelium</taxon>
    </lineage>
</organism>
<keyword evidence="3" id="KW-1185">Reference proteome</keyword>
<dbReference type="AlphaFoldDB" id="A0A8J3CAJ5"/>